<reference evidence="2 3" key="1">
    <citation type="submission" date="2024-02" db="EMBL/GenBank/DDBJ databases">
        <title>High-quality chromosome-scale genome assembly of Pensacola bahiagrass (Paspalum notatum Flugge var. saurae).</title>
        <authorList>
            <person name="Vega J.M."/>
            <person name="Podio M."/>
            <person name="Orjuela J."/>
            <person name="Siena L.A."/>
            <person name="Pessino S.C."/>
            <person name="Combes M.C."/>
            <person name="Mariac C."/>
            <person name="Albertini E."/>
            <person name="Pupilli F."/>
            <person name="Ortiz J.P.A."/>
            <person name="Leblanc O."/>
        </authorList>
    </citation>
    <scope>NUCLEOTIDE SEQUENCE [LARGE SCALE GENOMIC DNA]</scope>
    <source>
        <strain evidence="2">R1</strain>
        <tissue evidence="2">Leaf</tissue>
    </source>
</reference>
<feature type="compositionally biased region" description="Polar residues" evidence="1">
    <location>
        <begin position="28"/>
        <end position="55"/>
    </location>
</feature>
<accession>A0AAQ3STY2</accession>
<dbReference type="Proteomes" id="UP001341281">
    <property type="component" value="Chromosome 02"/>
</dbReference>
<sequence length="166" mass="17857">MAGVAATLLRSAARSSKTPILVGARSLPRQQSLPQTASAVLSPRFLSSTSPGSPNQEEKNYDLLASSKQVTGGLKMQIEEAKKELLHLLMQMQMDTEDACAKQQGAITSTNSPRENDKGLESSHSKQVPKELKKKVEEKKERIASSPPASGGQGWAAVSFAWRIPS</sequence>
<dbReference type="AlphaFoldDB" id="A0AAQ3STY2"/>
<dbReference type="EMBL" id="CP144746">
    <property type="protein sequence ID" value="WVZ60903.1"/>
    <property type="molecule type" value="Genomic_DNA"/>
</dbReference>
<feature type="compositionally biased region" description="Basic and acidic residues" evidence="1">
    <location>
        <begin position="114"/>
        <end position="143"/>
    </location>
</feature>
<proteinExistence type="predicted"/>
<feature type="region of interest" description="Disordered" evidence="1">
    <location>
        <begin position="97"/>
        <end position="156"/>
    </location>
</feature>
<evidence type="ECO:0000313" key="2">
    <source>
        <dbReference type="EMBL" id="WVZ60903.1"/>
    </source>
</evidence>
<gene>
    <name evidence="2" type="ORF">U9M48_010862</name>
</gene>
<protein>
    <submittedName>
        <fullName evidence="2">Uncharacterized protein</fullName>
    </submittedName>
</protein>
<name>A0AAQ3STY2_PASNO</name>
<evidence type="ECO:0000313" key="3">
    <source>
        <dbReference type="Proteomes" id="UP001341281"/>
    </source>
</evidence>
<organism evidence="2 3">
    <name type="scientific">Paspalum notatum var. saurae</name>
    <dbReference type="NCBI Taxonomy" id="547442"/>
    <lineage>
        <taxon>Eukaryota</taxon>
        <taxon>Viridiplantae</taxon>
        <taxon>Streptophyta</taxon>
        <taxon>Embryophyta</taxon>
        <taxon>Tracheophyta</taxon>
        <taxon>Spermatophyta</taxon>
        <taxon>Magnoliopsida</taxon>
        <taxon>Liliopsida</taxon>
        <taxon>Poales</taxon>
        <taxon>Poaceae</taxon>
        <taxon>PACMAD clade</taxon>
        <taxon>Panicoideae</taxon>
        <taxon>Andropogonodae</taxon>
        <taxon>Paspaleae</taxon>
        <taxon>Paspalinae</taxon>
        <taxon>Paspalum</taxon>
    </lineage>
</organism>
<evidence type="ECO:0000256" key="1">
    <source>
        <dbReference type="SAM" id="MobiDB-lite"/>
    </source>
</evidence>
<keyword evidence="3" id="KW-1185">Reference proteome</keyword>
<feature type="region of interest" description="Disordered" evidence="1">
    <location>
        <begin position="26"/>
        <end position="64"/>
    </location>
</feature>